<dbReference type="SUPFAM" id="SSF52821">
    <property type="entry name" value="Rhodanese/Cell cycle control phosphatase"/>
    <property type="match status" value="1"/>
</dbReference>
<keyword evidence="4" id="KW-1185">Reference proteome</keyword>
<protein>
    <recommendedName>
        <fullName evidence="2">Rhodanese domain-containing protein</fullName>
    </recommendedName>
</protein>
<dbReference type="PANTHER" id="PTHR37761">
    <property type="entry name" value="OS09G0108400 PROTEIN"/>
    <property type="match status" value="1"/>
</dbReference>
<feature type="coiled-coil region" evidence="1">
    <location>
        <begin position="95"/>
        <end position="143"/>
    </location>
</feature>
<name>A0AAV7EK41_ARIFI</name>
<dbReference type="EMBL" id="JAINDJ010000004">
    <property type="protein sequence ID" value="KAG9448704.1"/>
    <property type="molecule type" value="Genomic_DNA"/>
</dbReference>
<organism evidence="3 4">
    <name type="scientific">Aristolochia fimbriata</name>
    <name type="common">White veined hardy Dutchman's pipe vine</name>
    <dbReference type="NCBI Taxonomy" id="158543"/>
    <lineage>
        <taxon>Eukaryota</taxon>
        <taxon>Viridiplantae</taxon>
        <taxon>Streptophyta</taxon>
        <taxon>Embryophyta</taxon>
        <taxon>Tracheophyta</taxon>
        <taxon>Spermatophyta</taxon>
        <taxon>Magnoliopsida</taxon>
        <taxon>Magnoliidae</taxon>
        <taxon>Piperales</taxon>
        <taxon>Aristolochiaceae</taxon>
        <taxon>Aristolochia</taxon>
    </lineage>
</organism>
<evidence type="ECO:0000259" key="2">
    <source>
        <dbReference type="PROSITE" id="PS50206"/>
    </source>
</evidence>
<dbReference type="PANTHER" id="PTHR37761:SF2">
    <property type="entry name" value="OS09G0108400 PROTEIN"/>
    <property type="match status" value="1"/>
</dbReference>
<keyword evidence="1" id="KW-0175">Coiled coil</keyword>
<dbReference type="Gene3D" id="3.40.250.10">
    <property type="entry name" value="Rhodanese-like domain"/>
    <property type="match status" value="1"/>
</dbReference>
<accession>A0AAV7EK41</accession>
<proteinExistence type="predicted"/>
<reference evidence="3 4" key="1">
    <citation type="submission" date="2021-07" db="EMBL/GenBank/DDBJ databases">
        <title>The Aristolochia fimbriata genome: insights into angiosperm evolution, floral development and chemical biosynthesis.</title>
        <authorList>
            <person name="Jiao Y."/>
        </authorList>
    </citation>
    <scope>NUCLEOTIDE SEQUENCE [LARGE SCALE GENOMIC DNA]</scope>
    <source>
        <strain evidence="3">IBCAS-2021</strain>
        <tissue evidence="3">Leaf</tissue>
    </source>
</reference>
<dbReference type="CDD" id="cd00158">
    <property type="entry name" value="RHOD"/>
    <property type="match status" value="1"/>
</dbReference>
<dbReference type="Pfam" id="PF00581">
    <property type="entry name" value="Rhodanese"/>
    <property type="match status" value="1"/>
</dbReference>
<feature type="coiled-coil region" evidence="1">
    <location>
        <begin position="189"/>
        <end position="282"/>
    </location>
</feature>
<feature type="domain" description="Rhodanese" evidence="2">
    <location>
        <begin position="529"/>
        <end position="650"/>
    </location>
</feature>
<dbReference type="AlphaFoldDB" id="A0AAV7EK41"/>
<gene>
    <name evidence="3" type="ORF">H6P81_008669</name>
</gene>
<dbReference type="PROSITE" id="PS50206">
    <property type="entry name" value="RHODANESE_3"/>
    <property type="match status" value="1"/>
</dbReference>
<evidence type="ECO:0000313" key="3">
    <source>
        <dbReference type="EMBL" id="KAG9448704.1"/>
    </source>
</evidence>
<comment type="caution">
    <text evidence="3">The sequence shown here is derived from an EMBL/GenBank/DDBJ whole genome shotgun (WGS) entry which is preliminary data.</text>
</comment>
<dbReference type="Proteomes" id="UP000825729">
    <property type="component" value="Unassembled WGS sequence"/>
</dbReference>
<dbReference type="InterPro" id="IPR036873">
    <property type="entry name" value="Rhodanese-like_dom_sf"/>
</dbReference>
<evidence type="ECO:0000256" key="1">
    <source>
        <dbReference type="SAM" id="Coils"/>
    </source>
</evidence>
<dbReference type="InterPro" id="IPR001763">
    <property type="entry name" value="Rhodanese-like_dom"/>
</dbReference>
<sequence>MAGLLAWAADVVGGGGQSNGEEDEGGFPVVVFTPEQAKYARELEQRAASLRRSIQDLRLRIPPPHISQRLPHLHAHSVASNAALALQLNAHSDTREEVQQREITLQDENAAYEKAIANCEKKIREKSQEADMLQAKLKELDLSEIQLRSELEETKASSEVSQSQDSNYSKTIVEHLGEDSSEQDLLEELDVKKKELIYMEEKVQNLENRWEQVQQNSLKKPSPAQREKILHGQLESLIEQLAAKQNQAEVLISEIHSKELELEKLDAVRKKLENGITEASAARNRFARTGCSAASDSSSPSSMSAFRAVAAARPPTTPSSAPKSAKSIPCFKPPVTSLAPLTSTTISLFSLFSSPNDAKAFSITKDQIVSSLTDVENAIGQVVEFGSNVLGYSKQLVDALKPGIDAATPVLKQAGSKALEIASPAISEASKQAKDALQSAGVDTSPVLGAAKTIADAAQQAPKVIQDVKPIASSTLETITSSDPQTIAVTAGAVVLAYFLFPPVWSVISFNLRGYKGNLTPAQALDMITAQNYLLIDIRSEKDKGKSGIPRLPSNARNKIISIPLEELPSKIRSLVKNSKKVEAEMAAIKISYLKKLNKSSNIVIMDSYSDSAKIVARVLTGLGFKNCWIMSDGFSGSKGWLQSRLGTDSYNFSVAEVLSPSRVISSAARVGTAFQSTQKLLPGSD</sequence>
<evidence type="ECO:0000313" key="4">
    <source>
        <dbReference type="Proteomes" id="UP000825729"/>
    </source>
</evidence>